<accession>N6W5I9</accession>
<dbReference type="RefSeq" id="WP_005964307.1">
    <property type="nucleotide sequence ID" value="NZ_CP040505.1"/>
</dbReference>
<evidence type="ECO:0000313" key="2">
    <source>
        <dbReference type="Proteomes" id="UP000013015"/>
    </source>
</evidence>
<reference evidence="1 2" key="1">
    <citation type="submission" date="2013-03" db="EMBL/GenBank/DDBJ databases">
        <title>Reference genome for the Human Microbiome Project.</title>
        <authorList>
            <person name="Aqrawi P."/>
            <person name="Ayvaz T."/>
            <person name="Bess C."/>
            <person name="Blankenburg K."/>
            <person name="Coyle M."/>
            <person name="Deng J."/>
            <person name="Forbes L."/>
            <person name="Fowler G."/>
            <person name="Francisco L."/>
            <person name="Fu Q."/>
            <person name="Gibbs R."/>
            <person name="Gross S."/>
            <person name="Gubbala S."/>
            <person name="Hale W."/>
            <person name="Hemphill L."/>
            <person name="Highlander S."/>
            <person name="Hirani K."/>
            <person name="Jackson L."/>
            <person name="Jakkamsetti A."/>
            <person name="Javaid M."/>
            <person name="Jayaseelan J.C."/>
            <person name="Jiang H."/>
            <person name="Joshi V."/>
            <person name="Korchina V."/>
            <person name="Kovar C."/>
            <person name="Lara F."/>
            <person name="Lee S."/>
            <person name="Liu Y."/>
            <person name="Mata R."/>
            <person name="Mathew T."/>
            <person name="Munidasa M."/>
            <person name="Muzny D."/>
            <person name="Nazareth L."/>
            <person name="Ngo R."/>
            <person name="Nguyen L."/>
            <person name="Nguyen N."/>
            <person name="Okwuonu G."/>
            <person name="Ongeri F."/>
            <person name="Palculict T."/>
            <person name="Patil S."/>
            <person name="Petrosino J."/>
            <person name="Pham C."/>
            <person name="Pham P."/>
            <person name="Pu L.-L."/>
            <person name="Qin X."/>
            <person name="Qu J."/>
            <person name="Reid J."/>
            <person name="Ross M."/>
            <person name="Ruth R."/>
            <person name="Saada N."/>
            <person name="San Lucas F."/>
            <person name="Santibanez J."/>
            <person name="Shang Y."/>
            <person name="Simmons D."/>
            <person name="Song X.-Z."/>
            <person name="Tang L.-Y."/>
            <person name="Thornton R."/>
            <person name="Warren J."/>
            <person name="Weissenberger G."/>
            <person name="Wilczek-Boney K."/>
            <person name="Worley K."/>
            <person name="Youmans B."/>
            <person name="Zhang J."/>
            <person name="Zhang L."/>
            <person name="Zhao Z."/>
            <person name="Zhou C."/>
            <person name="Zhu D."/>
            <person name="Zhu Y."/>
        </authorList>
    </citation>
    <scope>NUCLEOTIDE SEQUENCE [LARGE SCALE GENOMIC DNA]</scope>
    <source>
        <strain evidence="1 2">F0333</strain>
    </source>
</reference>
<dbReference type="STRING" id="888050.HMPREF9004_1655"/>
<evidence type="ECO:0000313" key="1">
    <source>
        <dbReference type="EMBL" id="ENO17745.1"/>
    </source>
</evidence>
<sequence>MKGKRSQKRPWAKGHRDLNLGALASVPRSEIGPDGRDYQVQHLRSSSKEYTCPACLHPIRVGTAHVVAWPEQQPFGLPEGLEARRHWHSECWRRGLRPL</sequence>
<protein>
    <submittedName>
        <fullName evidence="1">ATP/GTP-binding protein</fullName>
    </submittedName>
</protein>
<dbReference type="EMBL" id="AQHZ01000024">
    <property type="protein sequence ID" value="ENO17745.1"/>
    <property type="molecule type" value="Genomic_DNA"/>
</dbReference>
<dbReference type="PATRIC" id="fig|888050.3.peg.1589"/>
<name>N6W5I9_9ACTO</name>
<dbReference type="AlphaFoldDB" id="N6W5I9"/>
<dbReference type="Proteomes" id="UP000013015">
    <property type="component" value="Unassembled WGS sequence"/>
</dbReference>
<dbReference type="OrthoDB" id="3381577at2"/>
<dbReference type="HOGENOM" id="CLU_133073_1_0_11"/>
<gene>
    <name evidence="1" type="ORF">HMPREF9004_1655</name>
</gene>
<keyword evidence="2" id="KW-1185">Reference proteome</keyword>
<organism evidence="1 2">
    <name type="scientific">Schaalia cardiffensis F0333</name>
    <dbReference type="NCBI Taxonomy" id="888050"/>
    <lineage>
        <taxon>Bacteria</taxon>
        <taxon>Bacillati</taxon>
        <taxon>Actinomycetota</taxon>
        <taxon>Actinomycetes</taxon>
        <taxon>Actinomycetales</taxon>
        <taxon>Actinomycetaceae</taxon>
        <taxon>Schaalia</taxon>
    </lineage>
</organism>
<comment type="caution">
    <text evidence="1">The sequence shown here is derived from an EMBL/GenBank/DDBJ whole genome shotgun (WGS) entry which is preliminary data.</text>
</comment>
<dbReference type="eggNOG" id="ENOG5032AF8">
    <property type="taxonomic scope" value="Bacteria"/>
</dbReference>
<proteinExistence type="predicted"/>